<dbReference type="KEGG" id="vab:WPS_18290"/>
<dbReference type="Pfam" id="PF02625">
    <property type="entry name" value="XdhC_CoxI"/>
    <property type="match status" value="1"/>
</dbReference>
<evidence type="ECO:0000313" key="3">
    <source>
        <dbReference type="EMBL" id="BDE06553.1"/>
    </source>
</evidence>
<proteinExistence type="predicted"/>
<dbReference type="AlphaFoldDB" id="A0AAN2CA30"/>
<dbReference type="RefSeq" id="WP_317994213.1">
    <property type="nucleotide sequence ID" value="NZ_AP025523.1"/>
</dbReference>
<dbReference type="InterPro" id="IPR052698">
    <property type="entry name" value="MoCofactor_Util/Proc"/>
</dbReference>
<feature type="domain" description="XdhC- CoxI" evidence="1">
    <location>
        <begin position="12"/>
        <end position="76"/>
    </location>
</feature>
<gene>
    <name evidence="3" type="ORF">WPS_18290</name>
</gene>
<dbReference type="InterPro" id="IPR003777">
    <property type="entry name" value="XdhC_CoxI"/>
</dbReference>
<name>A0AAN2CA30_UNVUL</name>
<dbReference type="Proteomes" id="UP001317532">
    <property type="component" value="Chromosome"/>
</dbReference>
<evidence type="ECO:0008006" key="5">
    <source>
        <dbReference type="Google" id="ProtNLM"/>
    </source>
</evidence>
<keyword evidence="4" id="KW-1185">Reference proteome</keyword>
<accession>A0AAN2CA30</accession>
<evidence type="ECO:0000259" key="2">
    <source>
        <dbReference type="Pfam" id="PF13478"/>
    </source>
</evidence>
<reference evidence="3 4" key="1">
    <citation type="journal article" date="2022" name="ISME Commun">
        <title>Vulcanimicrobium alpinus gen. nov. sp. nov., the first cultivated representative of the candidate phylum 'Eremiobacterota', is a metabolically versatile aerobic anoxygenic phototroph.</title>
        <authorList>
            <person name="Yabe S."/>
            <person name="Muto K."/>
            <person name="Abe K."/>
            <person name="Yokota A."/>
            <person name="Staudigel H."/>
            <person name="Tebo B.M."/>
        </authorList>
    </citation>
    <scope>NUCLEOTIDE SEQUENCE [LARGE SCALE GENOMIC DNA]</scope>
    <source>
        <strain evidence="3 4">WC8-2</strain>
    </source>
</reference>
<sequence length="350" mass="36711">MSSFACLAALERDRTPFAIQTVVWRSVPVSSHVADSAIVQCNGTMEGFVGGACSREIVRREAMRSIADGRPRLLRIRPERSGEDAVERDGTLIVPMGCASGGAVDVFIEPHLPLRRLIVVGDTAVAEALARIAAQVPYDVVRVVAAEELDDIDAVERVRPIALGALPDLLALDTPAGGPLLAVVASQGHYDEEALATRLAAEPHFVGVVASRRRAAELRAALAARGASDEDLARVRAPVGLDLQARTPGTVAIAILAELVGVTAESTPVDAAVAVGIDPLCGMEVALAEARFRSEHDEFATALELMLALEKPLLIEGPAALVLAGALETGLTRLQCYEGLDTASGPSPYN</sequence>
<dbReference type="Pfam" id="PF13478">
    <property type="entry name" value="XdhC_C"/>
    <property type="match status" value="1"/>
</dbReference>
<dbReference type="PANTHER" id="PTHR30388:SF6">
    <property type="entry name" value="XANTHINE DEHYDROGENASE SUBUNIT A-RELATED"/>
    <property type="match status" value="1"/>
</dbReference>
<evidence type="ECO:0000259" key="1">
    <source>
        <dbReference type="Pfam" id="PF02625"/>
    </source>
</evidence>
<dbReference type="Gene3D" id="3.40.50.720">
    <property type="entry name" value="NAD(P)-binding Rossmann-like Domain"/>
    <property type="match status" value="1"/>
</dbReference>
<dbReference type="InterPro" id="IPR027051">
    <property type="entry name" value="XdhC_Rossmann_dom"/>
</dbReference>
<organism evidence="3 4">
    <name type="scientific">Vulcanimicrobium alpinum</name>
    <dbReference type="NCBI Taxonomy" id="3016050"/>
    <lineage>
        <taxon>Bacteria</taxon>
        <taxon>Bacillati</taxon>
        <taxon>Vulcanimicrobiota</taxon>
        <taxon>Vulcanimicrobiia</taxon>
        <taxon>Vulcanimicrobiales</taxon>
        <taxon>Vulcanimicrobiaceae</taxon>
        <taxon>Vulcanimicrobium</taxon>
    </lineage>
</organism>
<dbReference type="PANTHER" id="PTHR30388">
    <property type="entry name" value="ALDEHYDE OXIDOREDUCTASE MOLYBDENUM COFACTOR ASSEMBLY PROTEIN"/>
    <property type="match status" value="1"/>
</dbReference>
<evidence type="ECO:0000313" key="4">
    <source>
        <dbReference type="Proteomes" id="UP001317532"/>
    </source>
</evidence>
<feature type="domain" description="XdhC Rossmann" evidence="2">
    <location>
        <begin position="117"/>
        <end position="259"/>
    </location>
</feature>
<protein>
    <recommendedName>
        <fullName evidence="5">Xanthine dehydrogenase accessory factor</fullName>
    </recommendedName>
</protein>
<dbReference type="EMBL" id="AP025523">
    <property type="protein sequence ID" value="BDE06553.1"/>
    <property type="molecule type" value="Genomic_DNA"/>
</dbReference>